<feature type="region of interest" description="Disordered" evidence="2">
    <location>
        <begin position="1"/>
        <end position="20"/>
    </location>
</feature>
<evidence type="ECO:0000256" key="1">
    <source>
        <dbReference type="ARBA" id="ARBA00023242"/>
    </source>
</evidence>
<feature type="compositionally biased region" description="Low complexity" evidence="2">
    <location>
        <begin position="68"/>
        <end position="78"/>
    </location>
</feature>
<protein>
    <recommendedName>
        <fullName evidence="3">Zn(2)-C6 fungal-type domain-containing protein</fullName>
    </recommendedName>
</protein>
<dbReference type="Pfam" id="PF11951">
    <property type="entry name" value="Fungal_trans_2"/>
    <property type="match status" value="1"/>
</dbReference>
<dbReference type="InterPro" id="IPR036864">
    <property type="entry name" value="Zn2-C6_fun-type_DNA-bd_sf"/>
</dbReference>
<dbReference type="InterPro" id="IPR001138">
    <property type="entry name" value="Zn2Cys6_DnaBD"/>
</dbReference>
<feature type="domain" description="Zn(2)-C6 fungal-type" evidence="3">
    <location>
        <begin position="20"/>
        <end position="50"/>
    </location>
</feature>
<dbReference type="Pfam" id="PF00172">
    <property type="entry name" value="Zn_clus"/>
    <property type="match status" value="1"/>
</dbReference>
<evidence type="ECO:0000259" key="3">
    <source>
        <dbReference type="PROSITE" id="PS50048"/>
    </source>
</evidence>
<dbReference type="Gene3D" id="4.10.240.10">
    <property type="entry name" value="Zn(2)-C6 fungal-type DNA-binding domain"/>
    <property type="match status" value="1"/>
</dbReference>
<dbReference type="OrthoDB" id="3546279at2759"/>
<proteinExistence type="predicted"/>
<dbReference type="PANTHER" id="PTHR47657:SF7">
    <property type="entry name" value="STEROL REGULATORY ELEMENT-BINDING PROTEIN ECM22"/>
    <property type="match status" value="1"/>
</dbReference>
<dbReference type="CDD" id="cd00067">
    <property type="entry name" value="GAL4"/>
    <property type="match status" value="1"/>
</dbReference>
<feature type="compositionally biased region" description="Low complexity" evidence="2">
    <location>
        <begin position="290"/>
        <end position="311"/>
    </location>
</feature>
<dbReference type="SUPFAM" id="SSF57701">
    <property type="entry name" value="Zn2/Cys6 DNA-binding domain"/>
    <property type="match status" value="1"/>
</dbReference>
<evidence type="ECO:0000256" key="2">
    <source>
        <dbReference type="SAM" id="MobiDB-lite"/>
    </source>
</evidence>
<dbReference type="EMBL" id="MU004305">
    <property type="protein sequence ID" value="KAF2659685.1"/>
    <property type="molecule type" value="Genomic_DNA"/>
</dbReference>
<keyword evidence="1" id="KW-0539">Nucleus</keyword>
<dbReference type="InterPro" id="IPR021858">
    <property type="entry name" value="Fun_TF"/>
</dbReference>
<evidence type="ECO:0000313" key="4">
    <source>
        <dbReference type="EMBL" id="KAF2659685.1"/>
    </source>
</evidence>
<dbReference type="AlphaFoldDB" id="A0A6A6TI53"/>
<dbReference type="PROSITE" id="PS00463">
    <property type="entry name" value="ZN2_CY6_FUNGAL_1"/>
    <property type="match status" value="1"/>
</dbReference>
<dbReference type="PANTHER" id="PTHR47657">
    <property type="entry name" value="STEROL REGULATORY ELEMENT-BINDING PROTEIN ECM22"/>
    <property type="match status" value="1"/>
</dbReference>
<reference evidence="4" key="1">
    <citation type="journal article" date="2020" name="Stud. Mycol.">
        <title>101 Dothideomycetes genomes: a test case for predicting lifestyles and emergence of pathogens.</title>
        <authorList>
            <person name="Haridas S."/>
            <person name="Albert R."/>
            <person name="Binder M."/>
            <person name="Bloem J."/>
            <person name="Labutti K."/>
            <person name="Salamov A."/>
            <person name="Andreopoulos B."/>
            <person name="Baker S."/>
            <person name="Barry K."/>
            <person name="Bills G."/>
            <person name="Bluhm B."/>
            <person name="Cannon C."/>
            <person name="Castanera R."/>
            <person name="Culley D."/>
            <person name="Daum C."/>
            <person name="Ezra D."/>
            <person name="Gonzalez J."/>
            <person name="Henrissat B."/>
            <person name="Kuo A."/>
            <person name="Liang C."/>
            <person name="Lipzen A."/>
            <person name="Lutzoni F."/>
            <person name="Magnuson J."/>
            <person name="Mondo S."/>
            <person name="Nolan M."/>
            <person name="Ohm R."/>
            <person name="Pangilinan J."/>
            <person name="Park H.-J."/>
            <person name="Ramirez L."/>
            <person name="Alfaro M."/>
            <person name="Sun H."/>
            <person name="Tritt A."/>
            <person name="Yoshinaga Y."/>
            <person name="Zwiers L.-H."/>
            <person name="Turgeon B."/>
            <person name="Goodwin S."/>
            <person name="Spatafora J."/>
            <person name="Crous P."/>
            <person name="Grigoriev I."/>
        </authorList>
    </citation>
    <scope>NUCLEOTIDE SEQUENCE</scope>
    <source>
        <strain evidence="4">CBS 122681</strain>
    </source>
</reference>
<organism evidence="4 5">
    <name type="scientific">Lophiostoma macrostomum CBS 122681</name>
    <dbReference type="NCBI Taxonomy" id="1314788"/>
    <lineage>
        <taxon>Eukaryota</taxon>
        <taxon>Fungi</taxon>
        <taxon>Dikarya</taxon>
        <taxon>Ascomycota</taxon>
        <taxon>Pezizomycotina</taxon>
        <taxon>Dothideomycetes</taxon>
        <taxon>Pleosporomycetidae</taxon>
        <taxon>Pleosporales</taxon>
        <taxon>Lophiostomataceae</taxon>
        <taxon>Lophiostoma</taxon>
    </lineage>
</organism>
<dbReference type="GO" id="GO:0008270">
    <property type="term" value="F:zinc ion binding"/>
    <property type="evidence" value="ECO:0007669"/>
    <property type="project" value="InterPro"/>
</dbReference>
<dbReference type="Proteomes" id="UP000799324">
    <property type="component" value="Unassembled WGS sequence"/>
</dbReference>
<feature type="region of interest" description="Disordered" evidence="2">
    <location>
        <begin position="59"/>
        <end position="81"/>
    </location>
</feature>
<feature type="compositionally biased region" description="Basic residues" evidence="2">
    <location>
        <begin position="11"/>
        <end position="20"/>
    </location>
</feature>
<dbReference type="SMART" id="SM00066">
    <property type="entry name" value="GAL4"/>
    <property type="match status" value="1"/>
</dbReference>
<accession>A0A6A6TI53</accession>
<dbReference type="PROSITE" id="PS50048">
    <property type="entry name" value="ZN2_CY6_FUNGAL_2"/>
    <property type="match status" value="1"/>
</dbReference>
<keyword evidence="5" id="KW-1185">Reference proteome</keyword>
<dbReference type="InterPro" id="IPR052400">
    <property type="entry name" value="Zn2-C6_fungal_TF"/>
</dbReference>
<dbReference type="GO" id="GO:0000981">
    <property type="term" value="F:DNA-binding transcription factor activity, RNA polymerase II-specific"/>
    <property type="evidence" value="ECO:0007669"/>
    <property type="project" value="InterPro"/>
</dbReference>
<sequence>MARRSAGFISKKPHKKSRGGCLTCKKKKVKCDEASPRCSYCAVRKLDCVYSSDQSRSWQSHAPEHSQSSTPSNPSTNSPEDDVFDVPELLLSSELVPAVQTSSGHLSSTATQLLQFFQAETWRTLNVRESEDIHKINRFFLPHMGLSHSFLLNAILSVTAYHWNSLFPSEKSAQLSIMYRQKTFAEYNKALKDITNDNYEALLVTAVYLQILIPPPDPPCTNTEFLDWLCSHLHMMQGVRILAGLKWDSGIEKLTVFPMFKREVRALPPPPLIQSLPKEYLNPNPELANPLSSYNHSPSPSDSQPSTPPSSGMHIDLSTLPFRPKELPRVSASVPSAPDWSLPAPAFLPPALMALLASIADPSDTGPIDLHRSTLLPVVHALSPIFLSLYHYHLSQDVYLRIIVYPTFLPPEFNALMRAREPRALVIVAWWATLMGFPPNMWWPKGTVQRVLQAVSNIVMRNYSRVVMDALEGACRVARVLEREGREAGARSIFEGWDGVYWDMGGRGEASGAAGGQVFEDVEEGGCEAELECFG</sequence>
<evidence type="ECO:0000313" key="5">
    <source>
        <dbReference type="Proteomes" id="UP000799324"/>
    </source>
</evidence>
<gene>
    <name evidence="4" type="ORF">K491DRAFT_689032</name>
</gene>
<name>A0A6A6TI53_9PLEO</name>
<feature type="region of interest" description="Disordered" evidence="2">
    <location>
        <begin position="287"/>
        <end position="315"/>
    </location>
</feature>